<sequence>MNELARKIRDETALKVLRFVSFRGPCTARAVAFGLYGEGRTRTRDRARVAIALGELEGAGELERERPPFYGKGSADQWRAKQ</sequence>
<evidence type="ECO:0000313" key="1">
    <source>
        <dbReference type="EMBL" id="GAG22110.1"/>
    </source>
</evidence>
<name>X0VV15_9ZZZZ</name>
<protein>
    <submittedName>
        <fullName evidence="1">Uncharacterized protein</fullName>
    </submittedName>
</protein>
<gene>
    <name evidence="1" type="ORF">S01H1_51305</name>
</gene>
<dbReference type="EMBL" id="BARS01033106">
    <property type="protein sequence ID" value="GAG22110.1"/>
    <property type="molecule type" value="Genomic_DNA"/>
</dbReference>
<organism evidence="1">
    <name type="scientific">marine sediment metagenome</name>
    <dbReference type="NCBI Taxonomy" id="412755"/>
    <lineage>
        <taxon>unclassified sequences</taxon>
        <taxon>metagenomes</taxon>
        <taxon>ecological metagenomes</taxon>
    </lineage>
</organism>
<proteinExistence type="predicted"/>
<accession>X0VV15</accession>
<comment type="caution">
    <text evidence="1">The sequence shown here is derived from an EMBL/GenBank/DDBJ whole genome shotgun (WGS) entry which is preliminary data.</text>
</comment>
<reference evidence="1" key="1">
    <citation type="journal article" date="2014" name="Front. Microbiol.">
        <title>High frequency of phylogenetically diverse reductive dehalogenase-homologous genes in deep subseafloor sedimentary metagenomes.</title>
        <authorList>
            <person name="Kawai M."/>
            <person name="Futagami T."/>
            <person name="Toyoda A."/>
            <person name="Takaki Y."/>
            <person name="Nishi S."/>
            <person name="Hori S."/>
            <person name="Arai W."/>
            <person name="Tsubouchi T."/>
            <person name="Morono Y."/>
            <person name="Uchiyama I."/>
            <person name="Ito T."/>
            <person name="Fujiyama A."/>
            <person name="Inagaki F."/>
            <person name="Takami H."/>
        </authorList>
    </citation>
    <scope>NUCLEOTIDE SEQUENCE</scope>
    <source>
        <strain evidence="1">Expedition CK06-06</strain>
    </source>
</reference>
<dbReference type="AlphaFoldDB" id="X0VV15"/>